<sequence>MAYFVVKDSTM</sequence>
<reference evidence="2" key="1">
    <citation type="submission" date="2014-09" db="EMBL/GenBank/DDBJ databases">
        <authorList>
            <person name="Mudge J."/>
            <person name="Ramaraj T."/>
            <person name="Lindquist I.E."/>
            <person name="Bharti A.K."/>
            <person name="Sundararajan A."/>
            <person name="Cameron C.T."/>
            <person name="Woodward J.E."/>
            <person name="May G.D."/>
            <person name="Brubaker C."/>
            <person name="Broadhvest J."/>
            <person name="Wilkins T.A."/>
        </authorList>
    </citation>
    <scope>NUCLEOTIDE SEQUENCE</scope>
    <source>
        <strain evidence="2">cv. AKA8401</strain>
    </source>
</reference>
<dbReference type="EMBL" id="JRRC01480724">
    <property type="protein sequence ID" value="KHG07725.1"/>
    <property type="molecule type" value="Genomic_DNA"/>
</dbReference>
<dbReference type="Proteomes" id="UP000032142">
    <property type="component" value="Unassembled WGS sequence"/>
</dbReference>
<protein>
    <submittedName>
        <fullName evidence="1">Uncharacterized protein</fullName>
    </submittedName>
</protein>
<proteinExistence type="predicted"/>
<keyword evidence="2" id="KW-1185">Reference proteome</keyword>
<evidence type="ECO:0000313" key="2">
    <source>
        <dbReference type="Proteomes" id="UP000032142"/>
    </source>
</evidence>
<organism evidence="1 2">
    <name type="scientific">Gossypium arboreum</name>
    <name type="common">Tree cotton</name>
    <name type="synonym">Gossypium nanking</name>
    <dbReference type="NCBI Taxonomy" id="29729"/>
    <lineage>
        <taxon>Eukaryota</taxon>
        <taxon>Viridiplantae</taxon>
        <taxon>Streptophyta</taxon>
        <taxon>Embryophyta</taxon>
        <taxon>Tracheophyta</taxon>
        <taxon>Spermatophyta</taxon>
        <taxon>Magnoliopsida</taxon>
        <taxon>eudicotyledons</taxon>
        <taxon>Gunneridae</taxon>
        <taxon>Pentapetalae</taxon>
        <taxon>rosids</taxon>
        <taxon>malvids</taxon>
        <taxon>Malvales</taxon>
        <taxon>Malvaceae</taxon>
        <taxon>Malvoideae</taxon>
        <taxon>Gossypium</taxon>
    </lineage>
</organism>
<evidence type="ECO:0000313" key="1">
    <source>
        <dbReference type="EMBL" id="KHG07725.1"/>
    </source>
</evidence>
<accession>A0A0B0N4I2</accession>
<comment type="caution">
    <text evidence="1">The sequence shown here is derived from an EMBL/GenBank/DDBJ whole genome shotgun (WGS) entry which is preliminary data.</text>
</comment>
<gene>
    <name evidence="1" type="ORF">F383_34391</name>
</gene>
<name>A0A0B0N4I2_GOSAR</name>